<accession>A0A1B0BN65</accession>
<dbReference type="VEuPathDB" id="VectorBase:GPPI035320"/>
<protein>
    <submittedName>
        <fullName evidence="2">Uncharacterized protein</fullName>
    </submittedName>
</protein>
<organism evidence="2 3">
    <name type="scientific">Glossina palpalis gambiensis</name>
    <dbReference type="NCBI Taxonomy" id="67801"/>
    <lineage>
        <taxon>Eukaryota</taxon>
        <taxon>Metazoa</taxon>
        <taxon>Ecdysozoa</taxon>
        <taxon>Arthropoda</taxon>
        <taxon>Hexapoda</taxon>
        <taxon>Insecta</taxon>
        <taxon>Pterygota</taxon>
        <taxon>Neoptera</taxon>
        <taxon>Endopterygota</taxon>
        <taxon>Diptera</taxon>
        <taxon>Brachycera</taxon>
        <taxon>Muscomorpha</taxon>
        <taxon>Hippoboscoidea</taxon>
        <taxon>Glossinidae</taxon>
        <taxon>Glossina</taxon>
    </lineage>
</organism>
<proteinExistence type="predicted"/>
<sequence>MCTSSVTIRPTVSGAIILMMLAAQLVSPIKVPAKFGDKSIPINATIGIHMPSVLNSLREKAKGIAPSRFSTSATKMNKNAKTVIAKYGKADNGPLLRMSMPKIVFIYVGISVNKVQKPQLFAQCTISNVKNGTECEFAKKKNLREWRSSVRKIWDLKHPPLFTAKTSVYHFVYDLLSLSHHHSLAKQEIQHHLLNKVMIRDFKNNNKDVLFFIFSECLNIEYFGFQLVDLAQYTQTFLMTNENYEGPILKVLRQVLIENFYQFYPLASSVFPMGLY</sequence>
<evidence type="ECO:0000256" key="1">
    <source>
        <dbReference type="SAM" id="SignalP"/>
    </source>
</evidence>
<keyword evidence="3" id="KW-1185">Reference proteome</keyword>
<dbReference type="Proteomes" id="UP000092460">
    <property type="component" value="Unassembled WGS sequence"/>
</dbReference>
<feature type="chain" id="PRO_5008405098" evidence="1">
    <location>
        <begin position="29"/>
        <end position="276"/>
    </location>
</feature>
<feature type="signal peptide" evidence="1">
    <location>
        <begin position="1"/>
        <end position="28"/>
    </location>
</feature>
<evidence type="ECO:0000313" key="3">
    <source>
        <dbReference type="Proteomes" id="UP000092460"/>
    </source>
</evidence>
<dbReference type="EnsemblMetazoa" id="GPPI035320-RA">
    <property type="protein sequence ID" value="GPPI035320-PA"/>
    <property type="gene ID" value="GPPI035320"/>
</dbReference>
<keyword evidence="1" id="KW-0732">Signal</keyword>
<dbReference type="EMBL" id="JXJN01017214">
    <property type="status" value="NOT_ANNOTATED_CDS"/>
    <property type="molecule type" value="Genomic_DNA"/>
</dbReference>
<dbReference type="EMBL" id="JXJN01017213">
    <property type="status" value="NOT_ANNOTATED_CDS"/>
    <property type="molecule type" value="Genomic_DNA"/>
</dbReference>
<dbReference type="AlphaFoldDB" id="A0A1B0BN65"/>
<name>A0A1B0BN65_9MUSC</name>
<reference evidence="3" key="1">
    <citation type="submission" date="2015-01" db="EMBL/GenBank/DDBJ databases">
        <authorList>
            <person name="Aksoy S."/>
            <person name="Warren W."/>
            <person name="Wilson R.K."/>
        </authorList>
    </citation>
    <scope>NUCLEOTIDE SEQUENCE [LARGE SCALE GENOMIC DNA]</scope>
    <source>
        <strain evidence="3">IAEA</strain>
    </source>
</reference>
<reference evidence="2" key="2">
    <citation type="submission" date="2020-05" db="UniProtKB">
        <authorList>
            <consortium name="EnsemblMetazoa"/>
        </authorList>
    </citation>
    <scope>IDENTIFICATION</scope>
    <source>
        <strain evidence="2">IAEA</strain>
    </source>
</reference>
<evidence type="ECO:0000313" key="2">
    <source>
        <dbReference type="EnsemblMetazoa" id="GPPI035320-PA"/>
    </source>
</evidence>